<dbReference type="InterPro" id="IPR045857">
    <property type="entry name" value="O16G_dom_2"/>
</dbReference>
<dbReference type="AlphaFoldDB" id="A0A017TGU1"/>
<sequence>MYHVYPRSFADGNGDGIGDLPGLIDRLDYLRDLGVDALWLSPCFASPQRDFGYDIADHDAIAPEFGTLADLTRLFREAHARGLKVILDLVLNHTSDEHPWFRASRDPADPRRAWYLWRPGARPGAPPRGAPPSNWKAMIGGSGWHHDPATDTWYWASFLPFQPDLNYRTPEVRRAMLDVAARWLERGADGFRLDIFNALYKDATFRDNPFSPRPLPSERTPDGFFQRRLHTSDLPETLTFAADLRAVCDSFPGHRFLVGEVFGAPSRLRSYLGGGSAPPGLHTVFNFQTLRTPANASALRRLLVELERDLPSPYLPTWVLGNHDQIRIMDRLHGDADRMRLLATVQLTARALPFIYYGEELGLRGPPIPLAEALDPLAARYRFLPDAAAHLLTRLGITLNRDPSRAPMPWTAAPGAGFSPPGVTPWRPLHPDHPRVNVATQHDDPTSLLWHYRRLLHLRRAHPALSLGALVLREGHPHPRDLLAYRRQHGTDVVEVWLNASDTSHGVPLGGPRRALLTTHGAGDDVQLLGDHTLFLRPWEGVLLDAAG</sequence>
<gene>
    <name evidence="3" type="ORF">CAP_6858</name>
</gene>
<dbReference type="Pfam" id="PF00128">
    <property type="entry name" value="Alpha-amylase"/>
    <property type="match status" value="1"/>
</dbReference>
<dbReference type="Gene3D" id="3.90.400.10">
    <property type="entry name" value="Oligo-1,6-glucosidase, Domain 2"/>
    <property type="match status" value="1"/>
</dbReference>
<evidence type="ECO:0000259" key="2">
    <source>
        <dbReference type="SMART" id="SM00642"/>
    </source>
</evidence>
<dbReference type="STRING" id="1192034.CAP_6858"/>
<comment type="caution">
    <text evidence="3">The sequence shown here is derived from an EMBL/GenBank/DDBJ whole genome shotgun (WGS) entry which is preliminary data.</text>
</comment>
<dbReference type="InterPro" id="IPR017853">
    <property type="entry name" value="GH"/>
</dbReference>
<dbReference type="GO" id="GO:0004556">
    <property type="term" value="F:alpha-amylase activity"/>
    <property type="evidence" value="ECO:0007669"/>
    <property type="project" value="TreeGrafter"/>
</dbReference>
<comment type="similarity">
    <text evidence="1">Belongs to the glycosyl hydrolase 13 family.</text>
</comment>
<dbReference type="Proteomes" id="UP000019678">
    <property type="component" value="Unassembled WGS sequence"/>
</dbReference>
<dbReference type="PANTHER" id="PTHR10357:SF179">
    <property type="entry name" value="NEUTRAL AND BASIC AMINO ACID TRANSPORT PROTEIN RBAT"/>
    <property type="match status" value="1"/>
</dbReference>
<dbReference type="EMBL" id="ASRX01000006">
    <property type="protein sequence ID" value="EYF07836.1"/>
    <property type="molecule type" value="Genomic_DNA"/>
</dbReference>
<dbReference type="SMART" id="SM00642">
    <property type="entry name" value="Aamy"/>
    <property type="match status" value="1"/>
</dbReference>
<dbReference type="GO" id="GO:0009313">
    <property type="term" value="P:oligosaccharide catabolic process"/>
    <property type="evidence" value="ECO:0007669"/>
    <property type="project" value="TreeGrafter"/>
</dbReference>
<evidence type="ECO:0000256" key="1">
    <source>
        <dbReference type="ARBA" id="ARBA00008061"/>
    </source>
</evidence>
<proteinExistence type="inferred from homology"/>
<evidence type="ECO:0000313" key="4">
    <source>
        <dbReference type="Proteomes" id="UP000019678"/>
    </source>
</evidence>
<dbReference type="eggNOG" id="COG0366">
    <property type="taxonomic scope" value="Bacteria"/>
</dbReference>
<dbReference type="InterPro" id="IPR006047">
    <property type="entry name" value="GH13_cat_dom"/>
</dbReference>
<feature type="domain" description="Glycosyl hydrolase family 13 catalytic" evidence="2">
    <location>
        <begin position="3"/>
        <end position="405"/>
    </location>
</feature>
<dbReference type="SUPFAM" id="SSF51011">
    <property type="entry name" value="Glycosyl hydrolase domain"/>
    <property type="match status" value="1"/>
</dbReference>
<dbReference type="PANTHER" id="PTHR10357">
    <property type="entry name" value="ALPHA-AMYLASE FAMILY MEMBER"/>
    <property type="match status" value="1"/>
</dbReference>
<dbReference type="SUPFAM" id="SSF51445">
    <property type="entry name" value="(Trans)glycosidases"/>
    <property type="match status" value="1"/>
</dbReference>
<reference evidence="3 4" key="1">
    <citation type="submission" date="2013-05" db="EMBL/GenBank/DDBJ databases">
        <title>Genome assembly of Chondromyces apiculatus DSM 436.</title>
        <authorList>
            <person name="Sharma G."/>
            <person name="Khatri I."/>
            <person name="Kaur C."/>
            <person name="Mayilraj S."/>
            <person name="Subramanian S."/>
        </authorList>
    </citation>
    <scope>NUCLEOTIDE SEQUENCE [LARGE SCALE GENOMIC DNA]</scope>
    <source>
        <strain evidence="3 4">DSM 436</strain>
    </source>
</reference>
<keyword evidence="4" id="KW-1185">Reference proteome</keyword>
<accession>A0A017TGU1</accession>
<name>A0A017TGU1_9BACT</name>
<evidence type="ECO:0000313" key="3">
    <source>
        <dbReference type="EMBL" id="EYF07836.1"/>
    </source>
</evidence>
<protein>
    <submittedName>
        <fullName evidence="3">Maltodextrin glucosidase</fullName>
    </submittedName>
</protein>
<dbReference type="Gene3D" id="3.20.20.80">
    <property type="entry name" value="Glycosidases"/>
    <property type="match status" value="2"/>
</dbReference>
<organism evidence="3 4">
    <name type="scientific">Chondromyces apiculatus DSM 436</name>
    <dbReference type="NCBI Taxonomy" id="1192034"/>
    <lineage>
        <taxon>Bacteria</taxon>
        <taxon>Pseudomonadati</taxon>
        <taxon>Myxococcota</taxon>
        <taxon>Polyangia</taxon>
        <taxon>Polyangiales</taxon>
        <taxon>Polyangiaceae</taxon>
        <taxon>Chondromyces</taxon>
    </lineage>
</organism>